<comment type="caution">
    <text evidence="2">The sequence shown here is derived from an EMBL/GenBank/DDBJ whole genome shotgun (WGS) entry which is preliminary data.</text>
</comment>
<keyword evidence="3" id="KW-1185">Reference proteome</keyword>
<dbReference type="SMART" id="SM00506">
    <property type="entry name" value="A1pp"/>
    <property type="match status" value="1"/>
</dbReference>
<dbReference type="PROSITE" id="PS51154">
    <property type="entry name" value="MACRO"/>
    <property type="match status" value="1"/>
</dbReference>
<reference evidence="2" key="1">
    <citation type="submission" date="2023-07" db="EMBL/GenBank/DDBJ databases">
        <title>draft genome sequence of fig (Ficus carica).</title>
        <authorList>
            <person name="Takahashi T."/>
            <person name="Nishimura K."/>
        </authorList>
    </citation>
    <scope>NUCLEOTIDE SEQUENCE</scope>
</reference>
<dbReference type="SUPFAM" id="SSF52949">
    <property type="entry name" value="Macro domain-like"/>
    <property type="match status" value="1"/>
</dbReference>
<dbReference type="InterPro" id="IPR043472">
    <property type="entry name" value="Macro_dom-like"/>
</dbReference>
<dbReference type="Gene3D" id="3.40.220.10">
    <property type="entry name" value="Leucine Aminopeptidase, subunit E, domain 1"/>
    <property type="match status" value="1"/>
</dbReference>
<evidence type="ECO:0000259" key="1">
    <source>
        <dbReference type="PROSITE" id="PS51154"/>
    </source>
</evidence>
<dbReference type="PANTHER" id="PTHR11106:SF27">
    <property type="entry name" value="MACRO DOMAIN-CONTAINING PROTEIN"/>
    <property type="match status" value="1"/>
</dbReference>
<gene>
    <name evidence="2" type="ORF">TIFTF001_010396</name>
</gene>
<proteinExistence type="predicted"/>
<protein>
    <recommendedName>
        <fullName evidence="1">Macro domain-containing protein</fullName>
    </recommendedName>
</protein>
<dbReference type="Pfam" id="PF01661">
    <property type="entry name" value="Macro"/>
    <property type="match status" value="1"/>
</dbReference>
<dbReference type="EMBL" id="BTGU01000012">
    <property type="protein sequence ID" value="GMN41174.1"/>
    <property type="molecule type" value="Genomic_DNA"/>
</dbReference>
<evidence type="ECO:0000313" key="3">
    <source>
        <dbReference type="Proteomes" id="UP001187192"/>
    </source>
</evidence>
<evidence type="ECO:0000313" key="2">
    <source>
        <dbReference type="EMBL" id="GMN41174.1"/>
    </source>
</evidence>
<dbReference type="Proteomes" id="UP001187192">
    <property type="component" value="Unassembled WGS sequence"/>
</dbReference>
<dbReference type="InterPro" id="IPR002589">
    <property type="entry name" value="Macro_dom"/>
</dbReference>
<organism evidence="2 3">
    <name type="scientific">Ficus carica</name>
    <name type="common">Common fig</name>
    <dbReference type="NCBI Taxonomy" id="3494"/>
    <lineage>
        <taxon>Eukaryota</taxon>
        <taxon>Viridiplantae</taxon>
        <taxon>Streptophyta</taxon>
        <taxon>Embryophyta</taxon>
        <taxon>Tracheophyta</taxon>
        <taxon>Spermatophyta</taxon>
        <taxon>Magnoliopsida</taxon>
        <taxon>eudicotyledons</taxon>
        <taxon>Gunneridae</taxon>
        <taxon>Pentapetalae</taxon>
        <taxon>rosids</taxon>
        <taxon>fabids</taxon>
        <taxon>Rosales</taxon>
        <taxon>Moraceae</taxon>
        <taxon>Ficeae</taxon>
        <taxon>Ficus</taxon>
    </lineage>
</organism>
<accession>A0AA87ZQ13</accession>
<name>A0AA87ZQ13_FICCA</name>
<dbReference type="PANTHER" id="PTHR11106">
    <property type="entry name" value="GANGLIOSIDE INDUCED DIFFERENTIATION ASSOCIATED PROTEIN 2-RELATED"/>
    <property type="match status" value="1"/>
</dbReference>
<dbReference type="AlphaFoldDB" id="A0AA87ZQ13"/>
<feature type="domain" description="Macro" evidence="1">
    <location>
        <begin position="83"/>
        <end position="275"/>
    </location>
</feature>
<sequence length="277" mass="30868">MLKGIMNYTFRVRIRETLFLVLSFHFLRIEKSGGGPPYRAVRRERPNDEHLEQRLSTGRNHPSFASELLAIPKPLQKTCEHSSFSPSFHGGCFFSVNRRIGDALPSVLHQLPRHPERRHHQVVNPADERMLGGGGADGAIHSAAGPDLLLACYSVPEVIPGVRCPTGEARITPGFKLPVAHVVFTVGPIYDGNSTVEASLRSAYRNSLKVAKENNIQYIAFPAVSCGVFGYPYDEAATIAISTIKEFVDDIKEVHFVLYHDEIYHLWLNKANELLQA</sequence>
<dbReference type="CDD" id="cd02908">
    <property type="entry name" value="Macro_OAADPr_deacetylase"/>
    <property type="match status" value="1"/>
</dbReference>